<dbReference type="EMBL" id="ADLK01000025">
    <property type="protein sequence ID" value="KMW17892.1"/>
    <property type="molecule type" value="Genomic_DNA"/>
</dbReference>
<dbReference type="GeneID" id="93165612"/>
<organism evidence="4 5">
    <name type="scientific">[Clostridium] citroniae WAL-19142</name>
    <dbReference type="NCBI Taxonomy" id="742734"/>
    <lineage>
        <taxon>Bacteria</taxon>
        <taxon>Bacillati</taxon>
        <taxon>Bacillota</taxon>
        <taxon>Clostridia</taxon>
        <taxon>Lachnospirales</taxon>
        <taxon>Lachnospiraceae</taxon>
        <taxon>Enterocloster</taxon>
    </lineage>
</organism>
<dbReference type="AlphaFoldDB" id="A0A0J9BY20"/>
<dbReference type="InterPro" id="IPR016152">
    <property type="entry name" value="PTrfase/Anion_transptr"/>
</dbReference>
<dbReference type="InterPro" id="IPR002178">
    <property type="entry name" value="PTS_EIIA_type-2_dom"/>
</dbReference>
<dbReference type="Gene3D" id="3.40.930.10">
    <property type="entry name" value="Mannitol-specific EII, Chain A"/>
    <property type="match status" value="1"/>
</dbReference>
<dbReference type="RefSeq" id="WP_007859160.1">
    <property type="nucleotide sequence ID" value="NZ_KQ235879.1"/>
</dbReference>
<dbReference type="PROSITE" id="PS51372">
    <property type="entry name" value="PRD_2"/>
    <property type="match status" value="2"/>
</dbReference>
<evidence type="ECO:0000313" key="5">
    <source>
        <dbReference type="Proteomes" id="UP000037392"/>
    </source>
</evidence>
<dbReference type="SUPFAM" id="SSF55804">
    <property type="entry name" value="Phoshotransferase/anion transport protein"/>
    <property type="match status" value="1"/>
</dbReference>
<keyword evidence="1" id="KW-0677">Repeat</keyword>
<evidence type="ECO:0000259" key="2">
    <source>
        <dbReference type="PROSITE" id="PS51094"/>
    </source>
</evidence>
<protein>
    <submittedName>
        <fullName evidence="4">Uncharacterized protein</fullName>
    </submittedName>
</protein>
<feature type="domain" description="PTS EIIA type-2" evidence="2">
    <location>
        <begin position="499"/>
        <end position="638"/>
    </location>
</feature>
<dbReference type="PROSITE" id="PS51094">
    <property type="entry name" value="PTS_EIIA_TYPE_2"/>
    <property type="match status" value="1"/>
</dbReference>
<proteinExistence type="predicted"/>
<dbReference type="Gene3D" id="1.10.10.10">
    <property type="entry name" value="Winged helix-like DNA-binding domain superfamily/Winged helix DNA-binding domain"/>
    <property type="match status" value="1"/>
</dbReference>
<reference evidence="4 5" key="1">
    <citation type="submission" date="2011-04" db="EMBL/GenBank/DDBJ databases">
        <title>The Genome Sequence of Clostridium citroniae WAL-19142.</title>
        <authorList>
            <consortium name="The Broad Institute Genome Sequencing Platform"/>
            <person name="Earl A."/>
            <person name="Ward D."/>
            <person name="Feldgarden M."/>
            <person name="Gevers D."/>
            <person name="Warren Y.A."/>
            <person name="Tyrrell K.L."/>
            <person name="Citron D.M."/>
            <person name="Goldstein E.J."/>
            <person name="Daigneault M."/>
            <person name="Allen-Vercoe E."/>
            <person name="Young S.K."/>
            <person name="Zeng Q."/>
            <person name="Gargeya S."/>
            <person name="Fitzgerald M."/>
            <person name="Haas B."/>
            <person name="Abouelleil A."/>
            <person name="Alvarado L."/>
            <person name="Arachchi H.M."/>
            <person name="Berlin A."/>
            <person name="Brown A."/>
            <person name="Chapman S.B."/>
            <person name="Chen Z."/>
            <person name="Dunbar C."/>
            <person name="Freedman E."/>
            <person name="Gearin G."/>
            <person name="Gellesch M."/>
            <person name="Goldberg J."/>
            <person name="Griggs A."/>
            <person name="Gujja S."/>
            <person name="Heilman E.R."/>
            <person name="Heiman D."/>
            <person name="Howarth C."/>
            <person name="Larson L."/>
            <person name="Lui A."/>
            <person name="MacDonald P.J."/>
            <person name="Mehta T."/>
            <person name="Montmayeur A."/>
            <person name="Murphy C."/>
            <person name="Neiman D."/>
            <person name="Pearson M."/>
            <person name="Priest M."/>
            <person name="Roberts A."/>
            <person name="Saif S."/>
            <person name="Shea T."/>
            <person name="Shenoy N."/>
            <person name="Sisk P."/>
            <person name="Stolte C."/>
            <person name="Sykes S."/>
            <person name="White J."/>
            <person name="Yandava C."/>
            <person name="Wortman J."/>
            <person name="Nusbaum C."/>
            <person name="Birren B."/>
        </authorList>
    </citation>
    <scope>NUCLEOTIDE SEQUENCE [LARGE SCALE GENOMIC DNA]</scope>
    <source>
        <strain evidence="4 5">WAL-19142</strain>
    </source>
</reference>
<accession>A0A0J9BY20</accession>
<dbReference type="PATRIC" id="fig|742734.4.peg.3615"/>
<gene>
    <name evidence="4" type="ORF">HMPREF9470_03373</name>
</gene>
<dbReference type="InterPro" id="IPR036634">
    <property type="entry name" value="PRD_sf"/>
</dbReference>
<dbReference type="Pfam" id="PF00359">
    <property type="entry name" value="PTS_EIIA_2"/>
    <property type="match status" value="1"/>
</dbReference>
<name>A0A0J9BY20_9FIRM</name>
<evidence type="ECO:0000256" key="1">
    <source>
        <dbReference type="ARBA" id="ARBA00022737"/>
    </source>
</evidence>
<dbReference type="Pfam" id="PF08279">
    <property type="entry name" value="HTH_11"/>
    <property type="match status" value="1"/>
</dbReference>
<feature type="domain" description="PRD" evidence="3">
    <location>
        <begin position="173"/>
        <end position="280"/>
    </location>
</feature>
<dbReference type="PANTHER" id="PTHR30185:SF12">
    <property type="entry name" value="TRANSCRIPTIONAL REGULATOR MANR"/>
    <property type="match status" value="1"/>
</dbReference>
<evidence type="ECO:0000313" key="4">
    <source>
        <dbReference type="EMBL" id="KMW17892.1"/>
    </source>
</evidence>
<comment type="caution">
    <text evidence="4">The sequence shown here is derived from an EMBL/GenBank/DDBJ whole genome shotgun (WGS) entry which is preliminary data.</text>
</comment>
<dbReference type="SUPFAM" id="SSF63520">
    <property type="entry name" value="PTS-regulatory domain, PRD"/>
    <property type="match status" value="2"/>
</dbReference>
<feature type="domain" description="PRD" evidence="3">
    <location>
        <begin position="288"/>
        <end position="396"/>
    </location>
</feature>
<dbReference type="Pfam" id="PF00874">
    <property type="entry name" value="PRD"/>
    <property type="match status" value="2"/>
</dbReference>
<dbReference type="OrthoDB" id="3175596at2"/>
<dbReference type="GO" id="GO:0006355">
    <property type="term" value="P:regulation of DNA-templated transcription"/>
    <property type="evidence" value="ECO:0007669"/>
    <property type="project" value="InterPro"/>
</dbReference>
<dbReference type="InterPro" id="IPR036388">
    <property type="entry name" value="WH-like_DNA-bd_sf"/>
</dbReference>
<sequence>MQEKQISMIRMISKSSKPVPCKQLASCLNISTRTVINYMNDINGMYPEPVIISTPNGYVIDRTRTAGLLDQVNSIPDGYRERSFYICKQLLLGSVKELDAFELSDEMCISYSLLKNDLQKMNQSYAYLNVKFVIKNNNVSVSGTEKDKRKLMNHMLTQSQEANLLDIATLKQFFPQDVVDTIQIILDEVYQKTGYYLNDFSKINMLLHVLIMVVRVINGNTIHMDGGQDLKIDETSDGDYNLADMLCDELQKRFSIEISPADKLQLYFLIKSNSTVLEAKTEESLAGYVGSQLLDHIREIVSGTERRFCIRLDSSEFFVRFALHVNCMRVRSLNHIQIVNPLKTSLRSSSPFLYDIAIYMVQQLRAKNIISSSISEDEISFIVLHIGAEIERQNVTDSTISCVLMIPEYLNMGQTIARKIMRRFSDQITIKQTITLEEPKPDASCDLAISVIDKNNTSGGQCVYISPFLTSADYAGISNAIDKVQIQKSLEYLHRNFDFYFSSGNFIIDRSRRMERDAAIDKLCNLLIDNQFVTREYRDNVLKRENAASTAYFDFAIPHSVCMEATINTIGVLVAPGGIQWNEHLVYVVFMMAISPDSLNDFQTLYRILAQILTDTSIITSIRDCESFGAFKKLLLNPGFY</sequence>
<evidence type="ECO:0000259" key="3">
    <source>
        <dbReference type="PROSITE" id="PS51372"/>
    </source>
</evidence>
<dbReference type="Proteomes" id="UP000037392">
    <property type="component" value="Unassembled WGS sequence"/>
</dbReference>
<dbReference type="PANTHER" id="PTHR30185">
    <property type="entry name" value="CRYPTIC BETA-GLUCOSIDE BGL OPERON ANTITERMINATOR"/>
    <property type="match status" value="1"/>
</dbReference>
<dbReference type="Gene3D" id="1.10.1790.10">
    <property type="entry name" value="PRD domain"/>
    <property type="match status" value="2"/>
</dbReference>
<dbReference type="InterPro" id="IPR013196">
    <property type="entry name" value="HTH_11"/>
</dbReference>
<dbReference type="InterPro" id="IPR011608">
    <property type="entry name" value="PRD"/>
</dbReference>
<dbReference type="InterPro" id="IPR050661">
    <property type="entry name" value="BglG_antiterminators"/>
</dbReference>